<dbReference type="InterPro" id="IPR015045">
    <property type="entry name" value="MPT-1-like_LmxM"/>
</dbReference>
<reference evidence="1" key="2">
    <citation type="submission" date="2020-09" db="EMBL/GenBank/DDBJ databases">
        <authorList>
            <person name="Sun Q."/>
            <person name="Zhou Y."/>
        </authorList>
    </citation>
    <scope>NUCLEOTIDE SEQUENCE</scope>
    <source>
        <strain evidence="1">CGMCC 1.15178</strain>
    </source>
</reference>
<evidence type="ECO:0000313" key="2">
    <source>
        <dbReference type="Proteomes" id="UP000612456"/>
    </source>
</evidence>
<dbReference type="RefSeq" id="WP_188995632.1">
    <property type="nucleotide sequence ID" value="NZ_BMHP01000003.1"/>
</dbReference>
<comment type="caution">
    <text evidence="1">The sequence shown here is derived from an EMBL/GenBank/DDBJ whole genome shotgun (WGS) entry which is preliminary data.</text>
</comment>
<dbReference type="EMBL" id="BMHP01000003">
    <property type="protein sequence ID" value="GGD83996.1"/>
    <property type="molecule type" value="Genomic_DNA"/>
</dbReference>
<dbReference type="AlphaFoldDB" id="A0A916ZAJ4"/>
<dbReference type="PANTHER" id="PTHR37036:SF2">
    <property type="entry name" value="DUF1861 FAMILY PROTEIN"/>
    <property type="match status" value="1"/>
</dbReference>
<protein>
    <recommendedName>
        <fullName evidence="3">DUF1861 family protein</fullName>
    </recommendedName>
</protein>
<organism evidence="1 2">
    <name type="scientific">Paenibacillus nasutitermitis</name>
    <dbReference type="NCBI Taxonomy" id="1652958"/>
    <lineage>
        <taxon>Bacteria</taxon>
        <taxon>Bacillati</taxon>
        <taxon>Bacillota</taxon>
        <taxon>Bacilli</taxon>
        <taxon>Bacillales</taxon>
        <taxon>Paenibacillaceae</taxon>
        <taxon>Paenibacillus</taxon>
    </lineage>
</organism>
<proteinExistence type="predicted"/>
<keyword evidence="2" id="KW-1185">Reference proteome</keyword>
<dbReference type="SUPFAM" id="SSF75005">
    <property type="entry name" value="Arabinanase/levansucrase/invertase"/>
    <property type="match status" value="1"/>
</dbReference>
<evidence type="ECO:0008006" key="3">
    <source>
        <dbReference type="Google" id="ProtNLM"/>
    </source>
</evidence>
<dbReference type="Pfam" id="PF08950">
    <property type="entry name" value="DUF1861"/>
    <property type="match status" value="1"/>
</dbReference>
<dbReference type="PANTHER" id="PTHR37036">
    <property type="match status" value="1"/>
</dbReference>
<accession>A0A916ZAJ4</accession>
<evidence type="ECO:0000313" key="1">
    <source>
        <dbReference type="EMBL" id="GGD83996.1"/>
    </source>
</evidence>
<reference evidence="1" key="1">
    <citation type="journal article" date="2014" name="Int. J. Syst. Evol. Microbiol.">
        <title>Complete genome sequence of Corynebacterium casei LMG S-19264T (=DSM 44701T), isolated from a smear-ripened cheese.</title>
        <authorList>
            <consortium name="US DOE Joint Genome Institute (JGI-PGF)"/>
            <person name="Walter F."/>
            <person name="Albersmeier A."/>
            <person name="Kalinowski J."/>
            <person name="Ruckert C."/>
        </authorList>
    </citation>
    <scope>NUCLEOTIDE SEQUENCE</scope>
    <source>
        <strain evidence="1">CGMCC 1.15178</strain>
    </source>
</reference>
<dbReference type="InterPro" id="IPR023296">
    <property type="entry name" value="Glyco_hydro_beta-prop_sf"/>
</dbReference>
<sequence>MLLQTTLVQTCADMLREFEKNEPVTGGERIIFEGVDSRDVYNISAAFADRGSLVIAGRAEGRSTEFSEAVFFRQEGEVWRPHPDYPVYELQDPFITRIKGELIFGGVRVIADPLHPHRIVAWVTEFYRGADIAGLRHFLSGPYNMKDIRLIELASGEIGVLTRPQGYVGGRGQIGFFKVDRLEDVTAYLIGEAPVFKDQFTATQWGGANEAHLLANGLVGVLGHVASFDELDGSRHYYAMTFAINPDTLEKTPMKIIARRESFPQGPAKRPDLVDVIFSGGLVRKSGGRADLYVGAGDSAAYRADIPDPFLEYEQL</sequence>
<name>A0A916ZAJ4_9BACL</name>
<gene>
    <name evidence="1" type="ORF">GCM10010911_47770</name>
</gene>
<dbReference type="Proteomes" id="UP000612456">
    <property type="component" value="Unassembled WGS sequence"/>
</dbReference>
<dbReference type="Gene3D" id="2.115.10.20">
    <property type="entry name" value="Glycosyl hydrolase domain, family 43"/>
    <property type="match status" value="1"/>
</dbReference>